<proteinExistence type="inferred from homology"/>
<dbReference type="Pfam" id="PF01733">
    <property type="entry name" value="Nucleoside_tran"/>
    <property type="match status" value="1"/>
</dbReference>
<evidence type="ECO:0000256" key="7">
    <source>
        <dbReference type="SAM" id="Phobius"/>
    </source>
</evidence>
<dbReference type="EMBL" id="MUJZ01048872">
    <property type="protein sequence ID" value="OTF74053.1"/>
    <property type="molecule type" value="Genomic_DNA"/>
</dbReference>
<evidence type="ECO:0000313" key="9">
    <source>
        <dbReference type="Proteomes" id="UP000194236"/>
    </source>
</evidence>
<dbReference type="PANTHER" id="PTHR10332">
    <property type="entry name" value="EQUILIBRATIVE NUCLEOSIDE TRANSPORTER"/>
    <property type="match status" value="1"/>
</dbReference>
<evidence type="ECO:0000256" key="1">
    <source>
        <dbReference type="ARBA" id="ARBA00004141"/>
    </source>
</evidence>
<keyword evidence="4 7" id="KW-0812">Transmembrane</keyword>
<evidence type="ECO:0000313" key="8">
    <source>
        <dbReference type="EMBL" id="OTF74053.1"/>
    </source>
</evidence>
<dbReference type="OrthoDB" id="1856718at2759"/>
<dbReference type="InterPro" id="IPR002259">
    <property type="entry name" value="Eqnu_transpt"/>
</dbReference>
<evidence type="ECO:0000256" key="2">
    <source>
        <dbReference type="ARBA" id="ARBA00007965"/>
    </source>
</evidence>
<evidence type="ECO:0000256" key="3">
    <source>
        <dbReference type="ARBA" id="ARBA00022448"/>
    </source>
</evidence>
<comment type="similarity">
    <text evidence="2">Belongs to the SLC29A/ENT transporter (TC 2.A.57) family.</text>
</comment>
<dbReference type="PANTHER" id="PTHR10332:SF80">
    <property type="entry name" value="EQUILIBRATIVE NUCLEOSIDE TRANSPORTER 2, ISOFORM A"/>
    <property type="match status" value="1"/>
</dbReference>
<accession>A0A1Y3B2F8</accession>
<dbReference type="Proteomes" id="UP000194236">
    <property type="component" value="Unassembled WGS sequence"/>
</dbReference>
<keyword evidence="3" id="KW-0813">Transport</keyword>
<reference evidence="8 9" key="1">
    <citation type="submission" date="2017-03" db="EMBL/GenBank/DDBJ databases">
        <title>Genome Survey of Euroglyphus maynei.</title>
        <authorList>
            <person name="Arlian L.G."/>
            <person name="Morgan M.S."/>
            <person name="Rider S.D."/>
        </authorList>
    </citation>
    <scope>NUCLEOTIDE SEQUENCE [LARGE SCALE GENOMIC DNA]</scope>
    <source>
        <strain evidence="8">Arlian Lab</strain>
        <tissue evidence="8">Whole body</tissue>
    </source>
</reference>
<feature type="non-terminal residue" evidence="8">
    <location>
        <position position="1"/>
    </location>
</feature>
<organism evidence="8 9">
    <name type="scientific">Euroglyphus maynei</name>
    <name type="common">Mayne's house dust mite</name>
    <dbReference type="NCBI Taxonomy" id="6958"/>
    <lineage>
        <taxon>Eukaryota</taxon>
        <taxon>Metazoa</taxon>
        <taxon>Ecdysozoa</taxon>
        <taxon>Arthropoda</taxon>
        <taxon>Chelicerata</taxon>
        <taxon>Arachnida</taxon>
        <taxon>Acari</taxon>
        <taxon>Acariformes</taxon>
        <taxon>Sarcoptiformes</taxon>
        <taxon>Astigmata</taxon>
        <taxon>Psoroptidia</taxon>
        <taxon>Analgoidea</taxon>
        <taxon>Pyroglyphidae</taxon>
        <taxon>Pyroglyphinae</taxon>
        <taxon>Euroglyphus</taxon>
    </lineage>
</organism>
<keyword evidence="6 7" id="KW-0472">Membrane</keyword>
<comment type="subcellular location">
    <subcellularLocation>
        <location evidence="1">Membrane</location>
        <topology evidence="1">Multi-pass membrane protein</topology>
    </subcellularLocation>
</comment>
<dbReference type="GO" id="GO:0005337">
    <property type="term" value="F:nucleoside transmembrane transporter activity"/>
    <property type="evidence" value="ECO:0007669"/>
    <property type="project" value="InterPro"/>
</dbReference>
<evidence type="ECO:0000256" key="6">
    <source>
        <dbReference type="ARBA" id="ARBA00023136"/>
    </source>
</evidence>
<feature type="transmembrane region" description="Helical" evidence="7">
    <location>
        <begin position="61"/>
        <end position="79"/>
    </location>
</feature>
<evidence type="ECO:0008006" key="10">
    <source>
        <dbReference type="Google" id="ProtNLM"/>
    </source>
</evidence>
<keyword evidence="9" id="KW-1185">Reference proteome</keyword>
<evidence type="ECO:0000256" key="5">
    <source>
        <dbReference type="ARBA" id="ARBA00022989"/>
    </source>
</evidence>
<protein>
    <recommendedName>
        <fullName evidence="10">Equilibrative nucleoside transporter-like protein</fullName>
    </recommendedName>
</protein>
<keyword evidence="5 7" id="KW-1133">Transmembrane helix</keyword>
<sequence>ACFLVFNVCALFGNLVPNFVIFPGPNRLWIPVVARFLFIPFFMLCNYAPNRRQWPVLIQSDLLYLFGSILMAFSSGYYSSLCMMYAPQSVPDAKYAGTAGMMAAASLITGIFLGVNFSSVLAWIIRQ</sequence>
<comment type="caution">
    <text evidence="8">The sequence shown here is derived from an EMBL/GenBank/DDBJ whole genome shotgun (WGS) entry which is preliminary data.</text>
</comment>
<evidence type="ECO:0000256" key="4">
    <source>
        <dbReference type="ARBA" id="ARBA00022692"/>
    </source>
</evidence>
<dbReference type="PRINTS" id="PR01130">
    <property type="entry name" value="DERENTRNSPRT"/>
</dbReference>
<gene>
    <name evidence="8" type="ORF">BLA29_012837</name>
</gene>
<feature type="transmembrane region" description="Helical" evidence="7">
    <location>
        <begin position="28"/>
        <end position="49"/>
    </location>
</feature>
<feature type="transmembrane region" description="Helical" evidence="7">
    <location>
        <begin position="99"/>
        <end position="125"/>
    </location>
</feature>
<name>A0A1Y3B2F8_EURMA</name>
<dbReference type="GO" id="GO:0005886">
    <property type="term" value="C:plasma membrane"/>
    <property type="evidence" value="ECO:0007669"/>
    <property type="project" value="TreeGrafter"/>
</dbReference>
<dbReference type="AlphaFoldDB" id="A0A1Y3B2F8"/>